<evidence type="ECO:0000313" key="4">
    <source>
        <dbReference type="Proteomes" id="UP000245712"/>
    </source>
</evidence>
<protein>
    <submittedName>
        <fullName evidence="3">Uncharacterized protein</fullName>
    </submittedName>
</protein>
<evidence type="ECO:0000256" key="1">
    <source>
        <dbReference type="SAM" id="Coils"/>
    </source>
</evidence>
<accession>A0ABX5KYC5</accession>
<dbReference type="RefSeq" id="WP_133254440.1">
    <property type="nucleotide sequence ID" value="NZ_QEOB01000003.1"/>
</dbReference>
<sequence length="428" mass="47993">MNHTSTSLTLRSNGSSQPLPPSSDAFDPTIPEDGVEVADASERSLREKLSQHLPSRALVVAVARESFSEILSEELLDHLIDRSMAINESVERILHERLKLGFECYLAMRTIEDAYVQSYGSNSKTLKRASKDGYVYLQRLHHIGETTVRSHIRGYQKFHDNADAVEFLRLSDMHALLSDSIGDDIIQTIIEARKNDPKMTNRDVKRLIATLTSAHEHMEVKDQEYKALNDNYGTLMADFDALQTDARTMKEEHEKLKVRLSEEAEATGRVRNELALSSQTTTALHQELSTVQKLLDATRRELTETRSKPPARETSGVKEDVKQMEAQYGVLLKRSNDLDEEIAAKQEQARAMEEKLAQANAELEAARRLDAQVDGLVADFSTFVQRYHSAQLIFTAGGNAAQYRPLFEALADLVGKFHSEIVAATKAP</sequence>
<proteinExistence type="predicted"/>
<feature type="compositionally biased region" description="Polar residues" evidence="2">
    <location>
        <begin position="1"/>
        <end position="17"/>
    </location>
</feature>
<organism evidence="3 4">
    <name type="scientific">Paraburkholderia unamae</name>
    <dbReference type="NCBI Taxonomy" id="219649"/>
    <lineage>
        <taxon>Bacteria</taxon>
        <taxon>Pseudomonadati</taxon>
        <taxon>Pseudomonadota</taxon>
        <taxon>Betaproteobacteria</taxon>
        <taxon>Burkholderiales</taxon>
        <taxon>Burkholderiaceae</taxon>
        <taxon>Paraburkholderia</taxon>
    </lineage>
</organism>
<reference evidence="3 4" key="1">
    <citation type="submission" date="2018-05" db="EMBL/GenBank/DDBJ databases">
        <title>Genomic Encyclopedia of Type Strains, Phase IV (KMG-V): Genome sequencing to study the core and pangenomes of soil and plant-associated prokaryotes.</title>
        <authorList>
            <person name="Whitman W."/>
        </authorList>
    </citation>
    <scope>NUCLEOTIDE SEQUENCE [LARGE SCALE GENOMIC DNA]</scope>
    <source>
        <strain evidence="3 4">SCZa-39</strain>
    </source>
</reference>
<feature type="coiled-coil region" evidence="1">
    <location>
        <begin position="335"/>
        <end position="369"/>
    </location>
</feature>
<feature type="region of interest" description="Disordered" evidence="2">
    <location>
        <begin position="1"/>
        <end position="31"/>
    </location>
</feature>
<dbReference type="Proteomes" id="UP000245712">
    <property type="component" value="Unassembled WGS sequence"/>
</dbReference>
<feature type="coiled-coil region" evidence="1">
    <location>
        <begin position="239"/>
        <end position="266"/>
    </location>
</feature>
<keyword evidence="1" id="KW-0175">Coiled coil</keyword>
<gene>
    <name evidence="3" type="ORF">C7402_103395</name>
</gene>
<comment type="caution">
    <text evidence="3">The sequence shown here is derived from an EMBL/GenBank/DDBJ whole genome shotgun (WGS) entry which is preliminary data.</text>
</comment>
<name>A0ABX5KYC5_9BURK</name>
<dbReference type="EMBL" id="QEOB01000003">
    <property type="protein sequence ID" value="PVX85817.1"/>
    <property type="molecule type" value="Genomic_DNA"/>
</dbReference>
<evidence type="ECO:0000256" key="2">
    <source>
        <dbReference type="SAM" id="MobiDB-lite"/>
    </source>
</evidence>
<evidence type="ECO:0000313" key="3">
    <source>
        <dbReference type="EMBL" id="PVX85817.1"/>
    </source>
</evidence>
<keyword evidence="4" id="KW-1185">Reference proteome</keyword>